<dbReference type="EMBL" id="UINC01001398">
    <property type="protein sequence ID" value="SUZ79731.1"/>
    <property type="molecule type" value="Genomic_DNA"/>
</dbReference>
<organism evidence="5">
    <name type="scientific">marine metagenome</name>
    <dbReference type="NCBI Taxonomy" id="408172"/>
    <lineage>
        <taxon>unclassified sequences</taxon>
        <taxon>metagenomes</taxon>
        <taxon>ecological metagenomes</taxon>
    </lineage>
</organism>
<accession>A0A381QK69</accession>
<proteinExistence type="inferred from homology"/>
<keyword evidence="2" id="KW-0819">tRNA processing</keyword>
<dbReference type="AlphaFoldDB" id="A0A381QK69"/>
<dbReference type="NCBIfam" id="TIGR00071">
    <property type="entry name" value="hisT_truA"/>
    <property type="match status" value="1"/>
</dbReference>
<dbReference type="PANTHER" id="PTHR11142">
    <property type="entry name" value="PSEUDOURIDYLATE SYNTHASE"/>
    <property type="match status" value="1"/>
</dbReference>
<dbReference type="Pfam" id="PF01416">
    <property type="entry name" value="PseudoU_synth_1"/>
    <property type="match status" value="1"/>
</dbReference>
<dbReference type="PANTHER" id="PTHR11142:SF0">
    <property type="entry name" value="TRNA PSEUDOURIDINE SYNTHASE-LIKE 1"/>
    <property type="match status" value="1"/>
</dbReference>
<evidence type="ECO:0000313" key="5">
    <source>
        <dbReference type="EMBL" id="SUZ79731.1"/>
    </source>
</evidence>
<dbReference type="InterPro" id="IPR020094">
    <property type="entry name" value="TruA/RsuA/RluB/E/F_N"/>
</dbReference>
<feature type="domain" description="Pseudouridine synthase I TruA alpha/beta" evidence="4">
    <location>
        <begin position="149"/>
        <end position="243"/>
    </location>
</feature>
<evidence type="ECO:0000259" key="4">
    <source>
        <dbReference type="Pfam" id="PF01416"/>
    </source>
</evidence>
<dbReference type="InterPro" id="IPR020095">
    <property type="entry name" value="PsdUridine_synth_TruA_C"/>
</dbReference>
<gene>
    <name evidence="5" type="ORF">METZ01_LOCUS32585</name>
</gene>
<dbReference type="CDD" id="cd02570">
    <property type="entry name" value="PseudoU_synth_EcTruA"/>
    <property type="match status" value="1"/>
</dbReference>
<dbReference type="FunFam" id="3.30.70.580:FF:000001">
    <property type="entry name" value="tRNA pseudouridine synthase A"/>
    <property type="match status" value="1"/>
</dbReference>
<evidence type="ECO:0000256" key="1">
    <source>
        <dbReference type="ARBA" id="ARBA00009375"/>
    </source>
</evidence>
<dbReference type="GO" id="GO:0003723">
    <property type="term" value="F:RNA binding"/>
    <property type="evidence" value="ECO:0007669"/>
    <property type="project" value="InterPro"/>
</dbReference>
<dbReference type="Gene3D" id="3.30.70.580">
    <property type="entry name" value="Pseudouridine synthase I, catalytic domain, N-terminal subdomain"/>
    <property type="match status" value="1"/>
</dbReference>
<dbReference type="InterPro" id="IPR001406">
    <property type="entry name" value="PsdUridine_synth_TruA"/>
</dbReference>
<dbReference type="InterPro" id="IPR020097">
    <property type="entry name" value="PsdUridine_synth_TruA_a/b_dom"/>
</dbReference>
<evidence type="ECO:0000256" key="3">
    <source>
        <dbReference type="ARBA" id="ARBA00023235"/>
    </source>
</evidence>
<dbReference type="GO" id="GO:0009982">
    <property type="term" value="F:pseudouridine synthase activity"/>
    <property type="evidence" value="ECO:0007669"/>
    <property type="project" value="InterPro"/>
</dbReference>
<dbReference type="Gene3D" id="3.30.70.660">
    <property type="entry name" value="Pseudouridine synthase I, catalytic domain, C-terminal subdomain"/>
    <property type="match status" value="1"/>
</dbReference>
<comment type="similarity">
    <text evidence="1">Belongs to the tRNA pseudouridine synthase TruA family.</text>
</comment>
<keyword evidence="3" id="KW-0413">Isomerase</keyword>
<dbReference type="PIRSF" id="PIRSF001430">
    <property type="entry name" value="tRNA_psdUrid_synth"/>
    <property type="match status" value="1"/>
</dbReference>
<protein>
    <recommendedName>
        <fullName evidence="4">Pseudouridine synthase I TruA alpha/beta domain-containing protein</fullName>
    </recommendedName>
</protein>
<evidence type="ECO:0000256" key="2">
    <source>
        <dbReference type="ARBA" id="ARBA00022694"/>
    </source>
</evidence>
<name>A0A381QK69_9ZZZZ</name>
<dbReference type="GO" id="GO:0031119">
    <property type="term" value="P:tRNA pseudouridine synthesis"/>
    <property type="evidence" value="ECO:0007669"/>
    <property type="project" value="TreeGrafter"/>
</dbReference>
<reference evidence="5" key="1">
    <citation type="submission" date="2018-05" db="EMBL/GenBank/DDBJ databases">
        <authorList>
            <person name="Lanie J.A."/>
            <person name="Ng W.-L."/>
            <person name="Kazmierczak K.M."/>
            <person name="Andrzejewski T.M."/>
            <person name="Davidsen T.M."/>
            <person name="Wayne K.J."/>
            <person name="Tettelin H."/>
            <person name="Glass J.I."/>
            <person name="Rusch D."/>
            <person name="Podicherti R."/>
            <person name="Tsui H.-C.T."/>
            <person name="Winkler M.E."/>
        </authorList>
    </citation>
    <scope>NUCLEOTIDE SEQUENCE</scope>
</reference>
<dbReference type="SUPFAM" id="SSF55120">
    <property type="entry name" value="Pseudouridine synthase"/>
    <property type="match status" value="1"/>
</dbReference>
<sequence>MRYLLELSFNGANYHGWQIQPKSISVQETIEKCISAILNKKTTIVGAGRTDAGVHASYFCAHFDHLKIIEDKTGFVYKLNSFLPNDISIRNLYNVSDDFHARFDALSRTYQYKLNTKKNPFLIDSSYFLIKDIDFSKMNLAALKLYNYSDFKCFSKSNTDVHTFDCNITNAKWRFEENYWLFEISANRFLRNMVRAIIGTLIEIGEGKNEINHMDKVIMSKNRKEAGYSVPAHGLYLTEIIYPENFLLDG</sequence>
<dbReference type="HAMAP" id="MF_00171">
    <property type="entry name" value="TruA"/>
    <property type="match status" value="1"/>
</dbReference>
<dbReference type="InterPro" id="IPR020103">
    <property type="entry name" value="PsdUridine_synth_cat_dom_sf"/>
</dbReference>